<organism evidence="14 15">
    <name type="scientific">Thermoflavimicrobium daqui</name>
    <dbReference type="NCBI Taxonomy" id="2137476"/>
    <lineage>
        <taxon>Bacteria</taxon>
        <taxon>Bacillati</taxon>
        <taxon>Bacillota</taxon>
        <taxon>Bacilli</taxon>
        <taxon>Bacillales</taxon>
        <taxon>Thermoactinomycetaceae</taxon>
        <taxon>Thermoflavimicrobium</taxon>
    </lineage>
</organism>
<evidence type="ECO:0000313" key="14">
    <source>
        <dbReference type="EMBL" id="RAL26647.1"/>
    </source>
</evidence>
<keyword evidence="6" id="KW-0479">Metal-binding</keyword>
<feature type="transmembrane region" description="Helical" evidence="12">
    <location>
        <begin position="84"/>
        <end position="105"/>
    </location>
</feature>
<comment type="subcellular location">
    <subcellularLocation>
        <location evidence="2">Membrane</location>
        <topology evidence="2">Multi-pass membrane protein</topology>
    </subcellularLocation>
</comment>
<reference evidence="14 15" key="2">
    <citation type="submission" date="2018-06" db="EMBL/GenBank/DDBJ databases">
        <authorList>
            <person name="Zhirakovskaya E."/>
        </authorList>
    </citation>
    <scope>NUCLEOTIDE SEQUENCE [LARGE SCALE GENOMIC DNA]</scope>
    <source>
        <strain evidence="14 15">FBKL4.011</strain>
    </source>
</reference>
<keyword evidence="9 12" id="KW-1133">Transmembrane helix</keyword>
<keyword evidence="4" id="KW-0645">Protease</keyword>
<dbReference type="CDD" id="cd06161">
    <property type="entry name" value="S2P-M50_SpoIVFB"/>
    <property type="match status" value="1"/>
</dbReference>
<keyword evidence="10" id="KW-0482">Metalloprotease</keyword>
<proteinExistence type="inferred from homology"/>
<feature type="domain" description="Peptidase M50" evidence="13">
    <location>
        <begin position="33"/>
        <end position="105"/>
    </location>
</feature>
<keyword evidence="8" id="KW-0862">Zinc</keyword>
<sequence>MSKYPWQGMELKIHPLFWFMMGISIWTGYFLEVITLFVLVIIHELGHVSAAWSYEWRIYSIELLPFGGVVKTDKWGNVPAKEEIVVALAGPFHHLGLILVSYFFFEFGLWTKDWTEYFIQGNVWLALFNLLPIYPLDGGRVMHACLSYFFPFRQCMFWVTVISLILSVLLLLSAIFLSHSVHFPLLCISVFLITANFKEMKHKKIQFLRFLLERYYQGVHPNYALKRLTVSVNEPLEHIINRWYKEKYHVLEIVDEVGRPISFIPEEEILSQYFQNPYGRLHP</sequence>
<evidence type="ECO:0000256" key="8">
    <source>
        <dbReference type="ARBA" id="ARBA00022833"/>
    </source>
</evidence>
<accession>A0A364K8M4</accession>
<evidence type="ECO:0000256" key="6">
    <source>
        <dbReference type="ARBA" id="ARBA00022723"/>
    </source>
</evidence>
<evidence type="ECO:0000256" key="1">
    <source>
        <dbReference type="ARBA" id="ARBA00001947"/>
    </source>
</evidence>
<evidence type="ECO:0000256" key="4">
    <source>
        <dbReference type="ARBA" id="ARBA00022670"/>
    </source>
</evidence>
<dbReference type="PANTHER" id="PTHR39188">
    <property type="entry name" value="MEMBRANE-ASSOCIATED ZINC METALLOPROTEASE M50B"/>
    <property type="match status" value="1"/>
</dbReference>
<comment type="caution">
    <text evidence="14">The sequence shown here is derived from an EMBL/GenBank/DDBJ whole genome shotgun (WGS) entry which is preliminary data.</text>
</comment>
<evidence type="ECO:0000256" key="2">
    <source>
        <dbReference type="ARBA" id="ARBA00004141"/>
    </source>
</evidence>
<comment type="similarity">
    <text evidence="3">Belongs to the peptidase M50B family.</text>
</comment>
<keyword evidence="5 12" id="KW-0812">Transmembrane</keyword>
<name>A0A364K8M4_9BACL</name>
<evidence type="ECO:0000256" key="3">
    <source>
        <dbReference type="ARBA" id="ARBA00007931"/>
    </source>
</evidence>
<feature type="transmembrane region" description="Helical" evidence="12">
    <location>
        <begin position="155"/>
        <end position="175"/>
    </location>
</feature>
<evidence type="ECO:0000256" key="10">
    <source>
        <dbReference type="ARBA" id="ARBA00023049"/>
    </source>
</evidence>
<dbReference type="Pfam" id="PF02163">
    <property type="entry name" value="Peptidase_M50"/>
    <property type="match status" value="1"/>
</dbReference>
<dbReference type="Proteomes" id="UP000251213">
    <property type="component" value="Unassembled WGS sequence"/>
</dbReference>
<dbReference type="EMBL" id="QJKK01000001">
    <property type="protein sequence ID" value="RAL26647.1"/>
    <property type="molecule type" value="Genomic_DNA"/>
</dbReference>
<protein>
    <recommendedName>
        <fullName evidence="13">Peptidase M50 domain-containing protein</fullName>
    </recommendedName>
</protein>
<dbReference type="GO" id="GO:0008237">
    <property type="term" value="F:metallopeptidase activity"/>
    <property type="evidence" value="ECO:0007669"/>
    <property type="project" value="UniProtKB-KW"/>
</dbReference>
<dbReference type="OrthoDB" id="166377at2"/>
<keyword evidence="7" id="KW-0378">Hydrolase</keyword>
<dbReference type="RefSeq" id="WP_113657252.1">
    <property type="nucleotide sequence ID" value="NZ_KZ845663.1"/>
</dbReference>
<dbReference type="GO" id="GO:0016020">
    <property type="term" value="C:membrane"/>
    <property type="evidence" value="ECO:0007669"/>
    <property type="project" value="UniProtKB-SubCell"/>
</dbReference>
<evidence type="ECO:0000256" key="11">
    <source>
        <dbReference type="ARBA" id="ARBA00023136"/>
    </source>
</evidence>
<gene>
    <name evidence="14" type="ORF">DL897_00940</name>
</gene>
<evidence type="ECO:0000313" key="15">
    <source>
        <dbReference type="Proteomes" id="UP000251213"/>
    </source>
</evidence>
<dbReference type="PANTHER" id="PTHR39188:SF3">
    <property type="entry name" value="STAGE IV SPORULATION PROTEIN FB"/>
    <property type="match status" value="1"/>
</dbReference>
<dbReference type="InterPro" id="IPR008915">
    <property type="entry name" value="Peptidase_M50"/>
</dbReference>
<feature type="transmembrane region" description="Helical" evidence="12">
    <location>
        <begin position="16"/>
        <end position="42"/>
    </location>
</feature>
<comment type="cofactor">
    <cofactor evidence="1">
        <name>Zn(2+)</name>
        <dbReference type="ChEBI" id="CHEBI:29105"/>
    </cofactor>
</comment>
<feature type="transmembrane region" description="Helical" evidence="12">
    <location>
        <begin position="181"/>
        <end position="197"/>
    </location>
</feature>
<dbReference type="GO" id="GO:0046872">
    <property type="term" value="F:metal ion binding"/>
    <property type="evidence" value="ECO:0007669"/>
    <property type="project" value="UniProtKB-KW"/>
</dbReference>
<reference evidence="14 15" key="1">
    <citation type="submission" date="2018-06" db="EMBL/GenBank/DDBJ databases">
        <title>Thermoflavimicrobium daqus sp. nov., a thermophilic microbe isolated from Moutai-flavour Daqu.</title>
        <authorList>
            <person name="Wang X."/>
            <person name="Zhou H."/>
        </authorList>
    </citation>
    <scope>NUCLEOTIDE SEQUENCE [LARGE SCALE GENOMIC DNA]</scope>
    <source>
        <strain evidence="14 15">FBKL4.011</strain>
    </source>
</reference>
<evidence type="ECO:0000259" key="13">
    <source>
        <dbReference type="Pfam" id="PF02163"/>
    </source>
</evidence>
<evidence type="ECO:0000256" key="12">
    <source>
        <dbReference type="SAM" id="Phobius"/>
    </source>
</evidence>
<dbReference type="GO" id="GO:0006508">
    <property type="term" value="P:proteolysis"/>
    <property type="evidence" value="ECO:0007669"/>
    <property type="project" value="UniProtKB-KW"/>
</dbReference>
<keyword evidence="15" id="KW-1185">Reference proteome</keyword>
<evidence type="ECO:0000256" key="5">
    <source>
        <dbReference type="ARBA" id="ARBA00022692"/>
    </source>
</evidence>
<keyword evidence="11 12" id="KW-0472">Membrane</keyword>
<dbReference type="AlphaFoldDB" id="A0A364K8M4"/>
<feature type="transmembrane region" description="Helical" evidence="12">
    <location>
        <begin position="117"/>
        <end position="134"/>
    </location>
</feature>
<evidence type="ECO:0000256" key="7">
    <source>
        <dbReference type="ARBA" id="ARBA00022801"/>
    </source>
</evidence>
<evidence type="ECO:0000256" key="9">
    <source>
        <dbReference type="ARBA" id="ARBA00022989"/>
    </source>
</evidence>